<dbReference type="AlphaFoldDB" id="A0A507QQG6"/>
<dbReference type="STRING" id="5098.A0A507QQG6"/>
<protein>
    <submittedName>
        <fullName evidence="1">Uncharacterized protein</fullName>
    </submittedName>
</protein>
<proteinExistence type="predicted"/>
<dbReference type="Proteomes" id="UP000319663">
    <property type="component" value="Unassembled WGS sequence"/>
</dbReference>
<evidence type="ECO:0000313" key="1">
    <source>
        <dbReference type="EMBL" id="TQB69314.1"/>
    </source>
</evidence>
<comment type="caution">
    <text evidence="1">The sequence shown here is derived from an EMBL/GenBank/DDBJ whole genome shotgun (WGS) entry which is preliminary data.</text>
</comment>
<dbReference type="SUPFAM" id="SSF52266">
    <property type="entry name" value="SGNH hydrolase"/>
    <property type="match status" value="1"/>
</dbReference>
<reference evidence="1 2" key="1">
    <citation type="submission" date="2019-06" db="EMBL/GenBank/DDBJ databases">
        <title>Wine fermentation using esterase from Monascus purpureus.</title>
        <authorList>
            <person name="Geng C."/>
            <person name="Zhang Y."/>
        </authorList>
    </citation>
    <scope>NUCLEOTIDE SEQUENCE [LARGE SCALE GENOMIC DNA]</scope>
    <source>
        <strain evidence="1">HQ1</strain>
    </source>
</reference>
<gene>
    <name evidence="1" type="ORF">MPDQ_002076</name>
</gene>
<dbReference type="InterPro" id="IPR036514">
    <property type="entry name" value="SGNH_hydro_sf"/>
</dbReference>
<dbReference type="Gene3D" id="3.40.50.1110">
    <property type="entry name" value="SGNH hydrolase"/>
    <property type="match status" value="1"/>
</dbReference>
<sequence length="404" mass="45854">MQHSCFLLAAGVPQISLFKLVFGDSWSDINSGEVRVWTDLLCDSFSCHHENLAQTAQFSAGDFVGSVVDNSEVELPEDVREWQVADFKGQVKRWIAAEQEIIQDLSEKEIRKRKNNTITVVSFGLWDLWFLVDKDYNKATKSIDHKLDVIMEQMDLLSETLAGNETKVILTLPVDVSFLPAFEPKSVDRQKNAVQIVEYWNNNLREAARKWNNGVIYLFDTSAFMADLVRDRQLFAAGIVQTSGLGKNENPGWENVQDPCVSRGKSWMMYRSERCAKPEKYLFWDEKSVGPSFHRLMATEIFDGISNLWLGQQNAGLLNGTLPVRPRQSKRPHGEAESQARGCLDMTLILLQTACATTRTQQPETALQGAGRSREIFSATLLRHSFVERHSPQALHRNLEDLNM</sequence>
<keyword evidence="2" id="KW-1185">Reference proteome</keyword>
<name>A0A507QQG6_MONPU</name>
<dbReference type="EMBL" id="VIFY01000160">
    <property type="protein sequence ID" value="TQB69314.1"/>
    <property type="molecule type" value="Genomic_DNA"/>
</dbReference>
<organism evidence="1 2">
    <name type="scientific">Monascus purpureus</name>
    <name type="common">Red mold</name>
    <name type="synonym">Monascus anka</name>
    <dbReference type="NCBI Taxonomy" id="5098"/>
    <lineage>
        <taxon>Eukaryota</taxon>
        <taxon>Fungi</taxon>
        <taxon>Dikarya</taxon>
        <taxon>Ascomycota</taxon>
        <taxon>Pezizomycotina</taxon>
        <taxon>Eurotiomycetes</taxon>
        <taxon>Eurotiomycetidae</taxon>
        <taxon>Eurotiales</taxon>
        <taxon>Aspergillaceae</taxon>
        <taxon>Monascus</taxon>
    </lineage>
</organism>
<evidence type="ECO:0000313" key="2">
    <source>
        <dbReference type="Proteomes" id="UP000319663"/>
    </source>
</evidence>
<accession>A0A507QQG6</accession>